<name>A0A0R0D7C9_9GAMM</name>
<dbReference type="EMBL" id="LDJK01000003">
    <property type="protein sequence ID" value="KRG77472.1"/>
    <property type="molecule type" value="Genomic_DNA"/>
</dbReference>
<dbReference type="Proteomes" id="UP000051386">
    <property type="component" value="Unassembled WGS sequence"/>
</dbReference>
<evidence type="ECO:0000313" key="1">
    <source>
        <dbReference type="EMBL" id="KRG77472.1"/>
    </source>
</evidence>
<keyword evidence="2" id="KW-1185">Reference proteome</keyword>
<dbReference type="PANTHER" id="PTHR43611">
    <property type="entry name" value="ALPHA-D-GLUCOSE 1-PHOSPHATE PHOSPHATASE"/>
    <property type="match status" value="1"/>
</dbReference>
<dbReference type="Pfam" id="PF00702">
    <property type="entry name" value="Hydrolase"/>
    <property type="match status" value="1"/>
</dbReference>
<dbReference type="PATRIC" id="fig|517011.3.peg.1236"/>
<dbReference type="NCBIfam" id="TIGR01549">
    <property type="entry name" value="HAD-SF-IA-v1"/>
    <property type="match status" value="1"/>
</dbReference>
<dbReference type="Gene3D" id="3.40.50.1000">
    <property type="entry name" value="HAD superfamily/HAD-like"/>
    <property type="match status" value="1"/>
</dbReference>
<dbReference type="InterPro" id="IPR036412">
    <property type="entry name" value="HAD-like_sf"/>
</dbReference>
<protein>
    <recommendedName>
        <fullName evidence="3">HAD family hydrolase</fullName>
    </recommendedName>
</protein>
<dbReference type="PRINTS" id="PR00413">
    <property type="entry name" value="HADHALOGNASE"/>
</dbReference>
<proteinExistence type="predicted"/>
<dbReference type="InterPro" id="IPR006439">
    <property type="entry name" value="HAD-SF_hydro_IA"/>
</dbReference>
<sequence>MPSSPPRALLPSAPPSSLIFDLGGVLIDWNPRYLYRTLFDDAAQMEHFLEHVCSPQWNAAQDAGRSWEQAVDELAAEHPHQRELIAAYWLRWQETLGDALHGTVALLAELKAAGVALYALTNWSAQTFPIARERFGFLSAFDDILVSGEEGLAKPDPRIFERALQRFGVEPSATLFIDDAAANVQAAMGQGIPSLLFRNADSLRASLHALGLPVAAQAPR</sequence>
<comment type="caution">
    <text evidence="1">The sequence shown here is derived from an EMBL/GenBank/DDBJ whole genome shotgun (WGS) entry which is preliminary data.</text>
</comment>
<dbReference type="RefSeq" id="WP_057506825.1">
    <property type="nucleotide sequence ID" value="NZ_LDJK01000003.1"/>
</dbReference>
<dbReference type="SFLD" id="SFLDG01129">
    <property type="entry name" value="C1.5:_HAD__Beta-PGM__Phosphata"/>
    <property type="match status" value="1"/>
</dbReference>
<reference evidence="1 2" key="1">
    <citation type="submission" date="2015-05" db="EMBL/GenBank/DDBJ databases">
        <title>Genome sequencing and analysis of members of genus Stenotrophomonas.</title>
        <authorList>
            <person name="Patil P.P."/>
            <person name="Midha S."/>
            <person name="Patil P.B."/>
        </authorList>
    </citation>
    <scope>NUCLEOTIDE SEQUENCE [LARGE SCALE GENOMIC DNA]</scope>
    <source>
        <strain evidence="1 2">DSM 21508</strain>
    </source>
</reference>
<dbReference type="SUPFAM" id="SSF56784">
    <property type="entry name" value="HAD-like"/>
    <property type="match status" value="1"/>
</dbReference>
<dbReference type="PANTHER" id="PTHR43611:SF3">
    <property type="entry name" value="FLAVIN MONONUCLEOTIDE HYDROLASE 1, CHLOROPLATIC"/>
    <property type="match status" value="1"/>
</dbReference>
<dbReference type="SFLD" id="SFLDS00003">
    <property type="entry name" value="Haloacid_Dehalogenase"/>
    <property type="match status" value="1"/>
</dbReference>
<dbReference type="CDD" id="cd02603">
    <property type="entry name" value="HAD_sEH-N_like"/>
    <property type="match status" value="1"/>
</dbReference>
<evidence type="ECO:0000313" key="2">
    <source>
        <dbReference type="Proteomes" id="UP000051386"/>
    </source>
</evidence>
<dbReference type="AlphaFoldDB" id="A0A0R0D7C9"/>
<dbReference type="InterPro" id="IPR023214">
    <property type="entry name" value="HAD_sf"/>
</dbReference>
<organism evidence="1 2">
    <name type="scientific">Stenotrophomonas chelatiphaga</name>
    <dbReference type="NCBI Taxonomy" id="517011"/>
    <lineage>
        <taxon>Bacteria</taxon>
        <taxon>Pseudomonadati</taxon>
        <taxon>Pseudomonadota</taxon>
        <taxon>Gammaproteobacteria</taxon>
        <taxon>Lysobacterales</taxon>
        <taxon>Lysobacteraceae</taxon>
        <taxon>Stenotrophomonas</taxon>
    </lineage>
</organism>
<dbReference type="NCBIfam" id="TIGR01509">
    <property type="entry name" value="HAD-SF-IA-v3"/>
    <property type="match status" value="1"/>
</dbReference>
<accession>A0A0R0D7C9</accession>
<gene>
    <name evidence="1" type="ORF">ABB28_00920</name>
</gene>
<evidence type="ECO:0008006" key="3">
    <source>
        <dbReference type="Google" id="ProtNLM"/>
    </source>
</evidence>